<dbReference type="STRING" id="354630.SAMN05421821_112108"/>
<gene>
    <name evidence="3" type="ORF">HDF22_004316</name>
    <name evidence="2" type="ORF">HDF23_004257</name>
</gene>
<keyword evidence="4" id="KW-1185">Reference proteome</keyword>
<evidence type="ECO:0008006" key="6">
    <source>
        <dbReference type="Google" id="ProtNLM"/>
    </source>
</evidence>
<dbReference type="EMBL" id="JACHCA010000013">
    <property type="protein sequence ID" value="MBB6130177.1"/>
    <property type="molecule type" value="Genomic_DNA"/>
</dbReference>
<keyword evidence="1" id="KW-0812">Transmembrane</keyword>
<evidence type="ECO:0000313" key="2">
    <source>
        <dbReference type="EMBL" id="MBB6111487.1"/>
    </source>
</evidence>
<dbReference type="Proteomes" id="UP000548326">
    <property type="component" value="Unassembled WGS sequence"/>
</dbReference>
<comment type="caution">
    <text evidence="3">The sequence shown here is derived from an EMBL/GenBank/DDBJ whole genome shotgun (WGS) entry which is preliminary data.</text>
</comment>
<evidence type="ECO:0000256" key="1">
    <source>
        <dbReference type="SAM" id="Phobius"/>
    </source>
</evidence>
<feature type="transmembrane region" description="Helical" evidence="1">
    <location>
        <begin position="5"/>
        <end position="26"/>
    </location>
</feature>
<accession>A0A1N7DW89</accession>
<reference evidence="4 5" key="1">
    <citation type="submission" date="2020-08" db="EMBL/GenBank/DDBJ databases">
        <title>Genomic Encyclopedia of Type Strains, Phase IV (KMG-V): Genome sequencing to study the core and pangenomes of soil and plant-associated prokaryotes.</title>
        <authorList>
            <person name="Whitman W."/>
        </authorList>
    </citation>
    <scope>NUCLEOTIDE SEQUENCE [LARGE SCALE GENOMIC DNA]</scope>
    <source>
        <strain evidence="2 4">ANJLi2</strain>
        <strain evidence="3 5">MP601</strain>
    </source>
</reference>
<proteinExistence type="predicted"/>
<dbReference type="EMBL" id="JACHCB010000012">
    <property type="protein sequence ID" value="MBB6111487.1"/>
    <property type="molecule type" value="Genomic_DNA"/>
</dbReference>
<evidence type="ECO:0000313" key="4">
    <source>
        <dbReference type="Proteomes" id="UP000541583"/>
    </source>
</evidence>
<dbReference type="Pfam" id="PF13858">
    <property type="entry name" value="DUF4199"/>
    <property type="match status" value="1"/>
</dbReference>
<name>A0A1N7DW89_9SPHI</name>
<keyword evidence="1" id="KW-1133">Transmembrane helix</keyword>
<feature type="transmembrane region" description="Helical" evidence="1">
    <location>
        <begin position="76"/>
        <end position="96"/>
    </location>
</feature>
<evidence type="ECO:0000313" key="5">
    <source>
        <dbReference type="Proteomes" id="UP000548326"/>
    </source>
</evidence>
<evidence type="ECO:0000313" key="3">
    <source>
        <dbReference type="EMBL" id="MBB6130177.1"/>
    </source>
</evidence>
<sequence length="180" mass="19878">MKKNVLVFGAIAGIITAGWMMVAVVGHYNNPNFEGSMWMGYASMIVAFSFIFVAVKNFRDKYNNGTISFGKAFKMGLYIVLIGSTIYVLTWLIAYYCFMPDFMDKYVSHVIAKAKANGASQADIARQKEQMAGYVSMYKNPLGVILLTYMEILPVGLVIAVIAALILKRKSDAERAIPAA</sequence>
<feature type="transmembrane region" description="Helical" evidence="1">
    <location>
        <begin position="38"/>
        <end position="55"/>
    </location>
</feature>
<protein>
    <recommendedName>
        <fullName evidence="6">DUF4199 domain-containing protein</fullName>
    </recommendedName>
</protein>
<keyword evidence="1" id="KW-0472">Membrane</keyword>
<dbReference type="RefSeq" id="WP_076375950.1">
    <property type="nucleotide sequence ID" value="NZ_FTMG01000012.1"/>
</dbReference>
<dbReference type="OrthoDB" id="6384283at2"/>
<dbReference type="AlphaFoldDB" id="A0A1N7DW89"/>
<feature type="transmembrane region" description="Helical" evidence="1">
    <location>
        <begin position="144"/>
        <end position="167"/>
    </location>
</feature>
<dbReference type="InterPro" id="IPR025250">
    <property type="entry name" value="DUF4199"/>
</dbReference>
<organism evidence="3 5">
    <name type="scientific">Mucilaginibacter lappiensis</name>
    <dbReference type="NCBI Taxonomy" id="354630"/>
    <lineage>
        <taxon>Bacteria</taxon>
        <taxon>Pseudomonadati</taxon>
        <taxon>Bacteroidota</taxon>
        <taxon>Sphingobacteriia</taxon>
        <taxon>Sphingobacteriales</taxon>
        <taxon>Sphingobacteriaceae</taxon>
        <taxon>Mucilaginibacter</taxon>
    </lineage>
</organism>
<dbReference type="Proteomes" id="UP000541583">
    <property type="component" value="Unassembled WGS sequence"/>
</dbReference>